<dbReference type="EMBL" id="FUWJ01000014">
    <property type="protein sequence ID" value="SKA37213.1"/>
    <property type="molecule type" value="Genomic_DNA"/>
</dbReference>
<dbReference type="AlphaFoldDB" id="A0A1T4T9Z2"/>
<dbReference type="InterPro" id="IPR050194">
    <property type="entry name" value="Glycosyltransferase_grp1"/>
</dbReference>
<gene>
    <name evidence="2" type="ORF">SAMN02745126_05909</name>
</gene>
<dbReference type="PANTHER" id="PTHR45947">
    <property type="entry name" value="SULFOQUINOVOSYL TRANSFERASE SQD2"/>
    <property type="match status" value="1"/>
</dbReference>
<dbReference type="GO" id="GO:0016757">
    <property type="term" value="F:glycosyltransferase activity"/>
    <property type="evidence" value="ECO:0007669"/>
    <property type="project" value="InterPro"/>
</dbReference>
<dbReference type="SUPFAM" id="SSF53756">
    <property type="entry name" value="UDP-Glycosyltransferase/glycogen phosphorylase"/>
    <property type="match status" value="1"/>
</dbReference>
<dbReference type="Pfam" id="PF00534">
    <property type="entry name" value="Glycos_transf_1"/>
    <property type="match status" value="1"/>
</dbReference>
<accession>A0A1T4T9Z2</accession>
<protein>
    <submittedName>
        <fullName evidence="2">Glycosyltransferase involved in cell wall bisynthesis</fullName>
    </submittedName>
</protein>
<name>A0A1T4T9Z2_9HYPH</name>
<dbReference type="Proteomes" id="UP000190092">
    <property type="component" value="Unassembled WGS sequence"/>
</dbReference>
<dbReference type="CDD" id="cd03801">
    <property type="entry name" value="GT4_PimA-like"/>
    <property type="match status" value="1"/>
</dbReference>
<dbReference type="RefSeq" id="WP_170921209.1">
    <property type="nucleotide sequence ID" value="NZ_FUWJ01000014.1"/>
</dbReference>
<evidence type="ECO:0000313" key="3">
    <source>
        <dbReference type="Proteomes" id="UP000190092"/>
    </source>
</evidence>
<dbReference type="Gene3D" id="3.40.50.2000">
    <property type="entry name" value="Glycogen Phosphorylase B"/>
    <property type="match status" value="2"/>
</dbReference>
<evidence type="ECO:0000313" key="2">
    <source>
        <dbReference type="EMBL" id="SKA37213.1"/>
    </source>
</evidence>
<proteinExistence type="predicted"/>
<keyword evidence="2" id="KW-0808">Transferase</keyword>
<organism evidence="2 3">
    <name type="scientific">Enhydrobacter aerosaccus</name>
    <dbReference type="NCBI Taxonomy" id="225324"/>
    <lineage>
        <taxon>Bacteria</taxon>
        <taxon>Pseudomonadati</taxon>
        <taxon>Pseudomonadota</taxon>
        <taxon>Alphaproteobacteria</taxon>
        <taxon>Hyphomicrobiales</taxon>
        <taxon>Enhydrobacter</taxon>
    </lineage>
</organism>
<evidence type="ECO:0000259" key="1">
    <source>
        <dbReference type="Pfam" id="PF00534"/>
    </source>
</evidence>
<feature type="domain" description="Glycosyl transferase family 1" evidence="1">
    <location>
        <begin position="201"/>
        <end position="357"/>
    </location>
</feature>
<reference evidence="3" key="1">
    <citation type="submission" date="2017-02" db="EMBL/GenBank/DDBJ databases">
        <authorList>
            <person name="Varghese N."/>
            <person name="Submissions S."/>
        </authorList>
    </citation>
    <scope>NUCLEOTIDE SEQUENCE [LARGE SCALE GENOMIC DNA]</scope>
    <source>
        <strain evidence="3">ATCC 27094</strain>
    </source>
</reference>
<dbReference type="PANTHER" id="PTHR45947:SF3">
    <property type="entry name" value="SULFOQUINOVOSYL TRANSFERASE SQD2"/>
    <property type="match status" value="1"/>
</dbReference>
<dbReference type="STRING" id="225324.SAMN02745126_05909"/>
<keyword evidence="3" id="KW-1185">Reference proteome</keyword>
<dbReference type="InterPro" id="IPR001296">
    <property type="entry name" value="Glyco_trans_1"/>
</dbReference>
<sequence>MAMRIGFLVSHPIQYLTPLFRELDKRCDLTVYFAHRQTAEQQADSGFGVAFEWDLDLLSGYRSEFLSNISGTPSPDTFWGCNTPDIARRISDGRFDAFIVPGWALWSYWQATIACRRNGVPVLVRGDSQLVTQRGGVMRLVKELVFPQVLRCFDGFLYVGQRNRDYLIHYGVPAERLFFSPHCVDNDAFKKASEAARHLRPEPPPSDRPRLLFVGKLIPRKNPLDLLRAAALLQKRGVAVEVLFAGSGDLADELADFAKTAGLAVQFLGFANQTQLPAIYAAADVIVLPSRIETWGLVVNEAMACGLPAIVSDAVGCAPDLVETGRTGAVHRLGDIPALAEAIETVLHADRPAQRRNVAERIAAYSPAAAATGILEGAATVRARRFAKAAKAA</sequence>